<evidence type="ECO:0000256" key="5">
    <source>
        <dbReference type="ARBA" id="ARBA00023014"/>
    </source>
</evidence>
<dbReference type="GO" id="GO:0051537">
    <property type="term" value="F:2 iron, 2 sulfur cluster binding"/>
    <property type="evidence" value="ECO:0007669"/>
    <property type="project" value="UniProtKB-KW"/>
</dbReference>
<evidence type="ECO:0000313" key="8">
    <source>
        <dbReference type="EMBL" id="QDH22610.1"/>
    </source>
</evidence>
<dbReference type="Proteomes" id="UP000316968">
    <property type="component" value="Chromosome"/>
</dbReference>
<dbReference type="GO" id="GO:0042128">
    <property type="term" value="P:nitrate assimilation"/>
    <property type="evidence" value="ECO:0007669"/>
    <property type="project" value="UniProtKB-KW"/>
</dbReference>
<keyword evidence="1" id="KW-0001">2Fe-2S</keyword>
<organism evidence="8 9">
    <name type="scientific">Saccharibacillus brassicae</name>
    <dbReference type="NCBI Taxonomy" id="2583377"/>
    <lineage>
        <taxon>Bacteria</taxon>
        <taxon>Bacillati</taxon>
        <taxon>Bacillota</taxon>
        <taxon>Bacilli</taxon>
        <taxon>Bacillales</taxon>
        <taxon>Paenibacillaceae</taxon>
        <taxon>Saccharibacillus</taxon>
    </lineage>
</organism>
<dbReference type="CDD" id="cd03530">
    <property type="entry name" value="Rieske_NirD_small_Bacillus"/>
    <property type="match status" value="1"/>
</dbReference>
<reference evidence="8 9" key="1">
    <citation type="submission" date="2019-06" db="EMBL/GenBank/DDBJ databases">
        <title>Saccharibacillus brassicae sp. nov., an endophytic bacterium isolated from Chinese cabbage seeds (Brassica pekinensis).</title>
        <authorList>
            <person name="Jiang L."/>
            <person name="Lee J."/>
            <person name="Kim S.W."/>
        </authorList>
    </citation>
    <scope>NUCLEOTIDE SEQUENCE [LARGE SCALE GENOMIC DNA]</scope>
    <source>
        <strain evidence="9">KCTC 43072 / ATSA2</strain>
    </source>
</reference>
<dbReference type="GO" id="GO:0016705">
    <property type="term" value="F:oxidoreductase activity, acting on paired donors, with incorporation or reduction of molecular oxygen"/>
    <property type="evidence" value="ECO:0007669"/>
    <property type="project" value="UniProtKB-ARBA"/>
</dbReference>
<accession>A0A4Y6V1H8</accession>
<dbReference type="Gene3D" id="2.102.10.10">
    <property type="entry name" value="Rieske [2Fe-2S] iron-sulphur domain"/>
    <property type="match status" value="1"/>
</dbReference>
<evidence type="ECO:0000256" key="4">
    <source>
        <dbReference type="ARBA" id="ARBA00023004"/>
    </source>
</evidence>
<keyword evidence="4" id="KW-0408">Iron</keyword>
<dbReference type="Pfam" id="PF13806">
    <property type="entry name" value="Rieske_2"/>
    <property type="match status" value="1"/>
</dbReference>
<dbReference type="GO" id="GO:0004497">
    <property type="term" value="F:monooxygenase activity"/>
    <property type="evidence" value="ECO:0007669"/>
    <property type="project" value="UniProtKB-ARBA"/>
</dbReference>
<keyword evidence="6" id="KW-0534">Nitrate assimilation</keyword>
<keyword evidence="5" id="KW-0411">Iron-sulfur</keyword>
<proteinExistence type="predicted"/>
<evidence type="ECO:0000259" key="7">
    <source>
        <dbReference type="PROSITE" id="PS51296"/>
    </source>
</evidence>
<evidence type="ECO:0000256" key="1">
    <source>
        <dbReference type="ARBA" id="ARBA00022714"/>
    </source>
</evidence>
<dbReference type="OrthoDB" id="593800at2"/>
<keyword evidence="2" id="KW-0479">Metal-binding</keyword>
<evidence type="ECO:0000313" key="9">
    <source>
        <dbReference type="Proteomes" id="UP000316968"/>
    </source>
</evidence>
<dbReference type="InterPro" id="IPR017941">
    <property type="entry name" value="Rieske_2Fe-2S"/>
</dbReference>
<feature type="domain" description="Rieske" evidence="7">
    <location>
        <begin position="14"/>
        <end position="110"/>
    </location>
</feature>
<dbReference type="RefSeq" id="WP_141449152.1">
    <property type="nucleotide sequence ID" value="NZ_CP041217.1"/>
</dbReference>
<keyword evidence="9" id="KW-1185">Reference proteome</keyword>
<dbReference type="EMBL" id="CP041217">
    <property type="protein sequence ID" value="QDH22610.1"/>
    <property type="molecule type" value="Genomic_DNA"/>
</dbReference>
<gene>
    <name evidence="8" type="primary">nirD</name>
    <name evidence="8" type="ORF">FFV09_18230</name>
</gene>
<dbReference type="GO" id="GO:0008942">
    <property type="term" value="F:nitrite reductase [NAD(P)H] activity"/>
    <property type="evidence" value="ECO:0007669"/>
    <property type="project" value="InterPro"/>
</dbReference>
<dbReference type="KEGG" id="saca:FFV09_18230"/>
<dbReference type="InterPro" id="IPR036922">
    <property type="entry name" value="Rieske_2Fe-2S_sf"/>
</dbReference>
<dbReference type="GO" id="GO:0046872">
    <property type="term" value="F:metal ion binding"/>
    <property type="evidence" value="ECO:0007669"/>
    <property type="project" value="UniProtKB-KW"/>
</dbReference>
<name>A0A4Y6V1H8_SACBS</name>
<protein>
    <submittedName>
        <fullName evidence="8">Nitrite reductase small subunit NirD</fullName>
    </submittedName>
</protein>
<sequence>MTYPSNVFAGTTPIVLDSVDRFPSRIGRVFLVDNTELAVFRTSDDQFYAVENRNPHPKGGPLAEAIVSGHYIYDPLYDWKIDLKTGLVQQPDTGQVRTFRVEVADGRVVLFPNQYPFNS</sequence>
<dbReference type="AlphaFoldDB" id="A0A4Y6V1H8"/>
<evidence type="ECO:0000256" key="6">
    <source>
        <dbReference type="ARBA" id="ARBA00023063"/>
    </source>
</evidence>
<evidence type="ECO:0000256" key="3">
    <source>
        <dbReference type="ARBA" id="ARBA00023002"/>
    </source>
</evidence>
<keyword evidence="3" id="KW-0560">Oxidoreductase</keyword>
<evidence type="ECO:0000256" key="2">
    <source>
        <dbReference type="ARBA" id="ARBA00022723"/>
    </source>
</evidence>
<dbReference type="SUPFAM" id="SSF50022">
    <property type="entry name" value="ISP domain"/>
    <property type="match status" value="1"/>
</dbReference>
<dbReference type="PROSITE" id="PS51296">
    <property type="entry name" value="RIESKE"/>
    <property type="match status" value="1"/>
</dbReference>
<dbReference type="NCBIfam" id="TIGR02378">
    <property type="entry name" value="nirD_assim_sml"/>
    <property type="match status" value="1"/>
</dbReference>
<dbReference type="InterPro" id="IPR012748">
    <property type="entry name" value="Rieske-like_NirD"/>
</dbReference>